<feature type="transmembrane region" description="Helical" evidence="9">
    <location>
        <begin position="153"/>
        <end position="175"/>
    </location>
</feature>
<dbReference type="Pfam" id="PF00854">
    <property type="entry name" value="PTR2"/>
    <property type="match status" value="1"/>
</dbReference>
<dbReference type="Proteomes" id="UP000251960">
    <property type="component" value="Chromosome 2"/>
</dbReference>
<evidence type="ECO:0000256" key="9">
    <source>
        <dbReference type="SAM" id="Phobius"/>
    </source>
</evidence>
<protein>
    <submittedName>
        <fullName evidence="10">Protein NRT1/ PTR FAMILY 8.3</fullName>
    </submittedName>
</protein>
<dbReference type="NCBIfam" id="TIGR00756">
    <property type="entry name" value="PPR"/>
    <property type="match status" value="1"/>
</dbReference>
<dbReference type="FunFam" id="1.25.40.10:FF:001453">
    <property type="entry name" value="Pentatricopeptide repeat-containing protein PNM1 mitochondrial"/>
    <property type="match status" value="1"/>
</dbReference>
<feature type="repeat" description="PPR" evidence="8">
    <location>
        <begin position="797"/>
        <end position="831"/>
    </location>
</feature>
<evidence type="ECO:0000256" key="8">
    <source>
        <dbReference type="PROSITE-ProRule" id="PRU00708"/>
    </source>
</evidence>
<keyword evidence="7 9" id="KW-0472">Membrane</keyword>
<comment type="similarity">
    <text evidence="2">Belongs to the major facilitator superfamily. Proton-dependent oligopeptide transporter (POT/PTR) (TC 2.A.17) family.</text>
</comment>
<feature type="transmembrane region" description="Helical" evidence="9">
    <location>
        <begin position="224"/>
        <end position="244"/>
    </location>
</feature>
<dbReference type="GO" id="GO:0022857">
    <property type="term" value="F:transmembrane transporter activity"/>
    <property type="evidence" value="ECO:0007669"/>
    <property type="project" value="InterPro"/>
</dbReference>
<keyword evidence="5" id="KW-0809">Transit peptide</keyword>
<dbReference type="PROSITE" id="PS51375">
    <property type="entry name" value="PPR"/>
    <property type="match status" value="3"/>
</dbReference>
<keyword evidence="6 9" id="KW-1133">Transmembrane helix</keyword>
<feature type="transmembrane region" description="Helical" evidence="9">
    <location>
        <begin position="425"/>
        <end position="441"/>
    </location>
</feature>
<feature type="transmembrane region" description="Helical" evidence="9">
    <location>
        <begin position="114"/>
        <end position="133"/>
    </location>
</feature>
<name>A0A3L6FNY7_MAIZE</name>
<evidence type="ECO:0000256" key="4">
    <source>
        <dbReference type="ARBA" id="ARBA00022737"/>
    </source>
</evidence>
<dbReference type="InterPro" id="IPR002885">
    <property type="entry name" value="PPR_rpt"/>
</dbReference>
<dbReference type="EMBL" id="NCVQ01000003">
    <property type="protein sequence ID" value="PWZ36599.1"/>
    <property type="molecule type" value="Genomic_DNA"/>
</dbReference>
<dbReference type="FunFam" id="1.25.40.10:FF:000398">
    <property type="entry name" value="pentatricopeptide repeat-containing protein PNM1, mitochondrial"/>
    <property type="match status" value="1"/>
</dbReference>
<dbReference type="PANTHER" id="PTHR11654">
    <property type="entry name" value="OLIGOPEPTIDE TRANSPORTER-RELATED"/>
    <property type="match status" value="1"/>
</dbReference>
<keyword evidence="4" id="KW-0677">Repeat</keyword>
<keyword evidence="3 9" id="KW-0812">Transmembrane</keyword>
<feature type="transmembrane region" description="Helical" evidence="9">
    <location>
        <begin position="87"/>
        <end position="107"/>
    </location>
</feature>
<dbReference type="Gene3D" id="1.20.1250.20">
    <property type="entry name" value="MFS general substrate transporter like domains"/>
    <property type="match status" value="1"/>
</dbReference>
<evidence type="ECO:0000256" key="5">
    <source>
        <dbReference type="ARBA" id="ARBA00022946"/>
    </source>
</evidence>
<feature type="transmembrane region" description="Helical" evidence="9">
    <location>
        <begin position="196"/>
        <end position="218"/>
    </location>
</feature>
<evidence type="ECO:0000256" key="2">
    <source>
        <dbReference type="ARBA" id="ARBA00005982"/>
    </source>
</evidence>
<dbReference type="Pfam" id="PF01535">
    <property type="entry name" value="PPR"/>
    <property type="match status" value="1"/>
</dbReference>
<evidence type="ECO:0000256" key="7">
    <source>
        <dbReference type="ARBA" id="ARBA00023136"/>
    </source>
</evidence>
<dbReference type="SUPFAM" id="SSF103473">
    <property type="entry name" value="MFS general substrate transporter"/>
    <property type="match status" value="1"/>
</dbReference>
<dbReference type="Pfam" id="PF13041">
    <property type="entry name" value="PPR_2"/>
    <property type="match status" value="1"/>
</dbReference>
<feature type="transmembrane region" description="Helical" evidence="9">
    <location>
        <begin position="385"/>
        <end position="404"/>
    </location>
</feature>
<dbReference type="InterPro" id="IPR000109">
    <property type="entry name" value="POT_fam"/>
</dbReference>
<reference evidence="10" key="1">
    <citation type="journal article" date="2018" name="Nat. Genet.">
        <title>Extensive intraspecific gene order and gene structural variations between Mo17 and other maize genomes.</title>
        <authorList>
            <person name="Sun S."/>
            <person name="Zhou Y."/>
            <person name="Chen J."/>
            <person name="Shi J."/>
            <person name="Zhao H."/>
            <person name="Zhao H."/>
            <person name="Song W."/>
            <person name="Zhang M."/>
            <person name="Cui Y."/>
            <person name="Dong X."/>
            <person name="Liu H."/>
            <person name="Ma X."/>
            <person name="Jiao Y."/>
            <person name="Wang B."/>
            <person name="Wei X."/>
            <person name="Stein J.C."/>
            <person name="Glaubitz J.C."/>
            <person name="Lu F."/>
            <person name="Yu G."/>
            <person name="Liang C."/>
            <person name="Fengler K."/>
            <person name="Li B."/>
            <person name="Rafalski A."/>
            <person name="Schnable P.S."/>
            <person name="Ware D.H."/>
            <person name="Buckler E.S."/>
            <person name="Lai J."/>
        </authorList>
    </citation>
    <scope>NUCLEOTIDE SEQUENCE [LARGE SCALE GENOMIC DNA]</scope>
    <source>
        <tissue evidence="10">Seedling</tissue>
    </source>
</reference>
<feature type="transmembrane region" description="Helical" evidence="9">
    <location>
        <begin position="344"/>
        <end position="365"/>
    </location>
</feature>
<dbReference type="Pfam" id="PF13812">
    <property type="entry name" value="PPR_3"/>
    <property type="match status" value="1"/>
</dbReference>
<gene>
    <name evidence="10" type="primary">NPF8.3_13</name>
    <name evidence="10" type="ORF">Zm00014a_037176</name>
</gene>
<dbReference type="Gene3D" id="1.25.40.10">
    <property type="entry name" value="Tetratricopeptide repeat domain"/>
    <property type="match status" value="2"/>
</dbReference>
<sequence>MEEGGEHTSLLVKDDASCHGEETQSLLEANLGSQLKSKCSDWRAPALILGLECLESMAFNGIATNLVVYLRSVLHGGIASSAATVSLWYGTSFFVPILGAAIADTCLGNYKTILISLIMYLFGIVLITVATFMPSTSVLCDVSSCLSSNGTQTVIFFAGLYLTAVGCGGVRSALLPFGANQFNNENSLDIKKRRNFFSLFYICVIFGVITSGTIIVWVQENVSWAIGYGVATTCIGLALIGFLVGTPIFQEDEPCGSPVKSIFQVIVASFRNMSLEVPADSCLLYEVGSNHIQRTKLAHSDDFRFLDKAAVISDPSLVYGGCRSSWSICTVTEVEELKVLIRLLPIWVTGIFFGAAISQMHTTFIQQGTVMDTKIGSLSIPPASLYSFEVICVTLWVLAVNKVLVPAIRTYFANGVELTQLQRIGIGRFLMIFAMAMAALLETKRLHIVQEGELLSIVWQLPQYFVIAGAECFGIITQLEFFRGQAPDSMKSILTAFALLTTALGNYLSSAIITLIAGVTRVWHSPGWIPDDLNKGHLDYYYCTPTPAASLASSLASALTALSTTPPPATTPDAYFSLHFSDVRPTNALLAEALALSPPATSRAAADLFRFLVRRRSLHPSDGALAPIVRHLARRRDFPAVRALIQEFPTALGPTTLDAYLQQLTRAGRPTDAVKVFDELPEQLRNREALTLLVSSLSSEGFPSHAERAAKKVASEIFPDDNICTLLVSGYANAGKLDHALRLIGETRRGGFHPGLDAYNAVLDCVCRLCRKKDPLRMPMEAEKFLVDMEANGIPRDAGTFRVLITNFCKIRKTGDAMNLFQRMGEWGCSPDADTYLVLIRSLYQAARTSEGDEMMTWMRSAGFGDKLDRKAYYGFIKILCGIERVEHAVKVFRMMKGYGHAPGVKSYSLLIEKLARHNLGDRSNALFREAVARGVPVAQGEYNVDKRYVKTKKEKTVKKRLTLPEKMRLKSKRLYKLRMSFVKKPKRRMLRV</sequence>
<dbReference type="InterPro" id="IPR036259">
    <property type="entry name" value="MFS_trans_sf"/>
</dbReference>
<dbReference type="AlphaFoldDB" id="A0A3L6FNY7"/>
<dbReference type="ExpressionAtlas" id="A0A3L6FNY7">
    <property type="expression patterns" value="baseline and differential"/>
</dbReference>
<dbReference type="GO" id="GO:0016020">
    <property type="term" value="C:membrane"/>
    <property type="evidence" value="ECO:0007669"/>
    <property type="project" value="UniProtKB-SubCell"/>
</dbReference>
<proteinExistence type="inferred from homology"/>
<feature type="transmembrane region" description="Helical" evidence="9">
    <location>
        <begin position="494"/>
        <end position="517"/>
    </location>
</feature>
<feature type="repeat" description="PPR" evidence="8">
    <location>
        <begin position="869"/>
        <end position="903"/>
    </location>
</feature>
<evidence type="ECO:0000256" key="1">
    <source>
        <dbReference type="ARBA" id="ARBA00004141"/>
    </source>
</evidence>
<evidence type="ECO:0000256" key="3">
    <source>
        <dbReference type="ARBA" id="ARBA00022692"/>
    </source>
</evidence>
<accession>A0A3L6FNY7</accession>
<evidence type="ECO:0000313" key="10">
    <source>
        <dbReference type="EMBL" id="PWZ36599.1"/>
    </source>
</evidence>
<evidence type="ECO:0000256" key="6">
    <source>
        <dbReference type="ARBA" id="ARBA00022989"/>
    </source>
</evidence>
<dbReference type="FunFam" id="1.25.40.10:FF:000759">
    <property type="entry name" value="Pentatricopeptide repeat-containing protein PNM1 mitochondrial"/>
    <property type="match status" value="1"/>
</dbReference>
<feature type="repeat" description="PPR" evidence="8">
    <location>
        <begin position="720"/>
        <end position="754"/>
    </location>
</feature>
<feature type="transmembrane region" description="Helical" evidence="9">
    <location>
        <begin position="461"/>
        <end position="482"/>
    </location>
</feature>
<dbReference type="InterPro" id="IPR011990">
    <property type="entry name" value="TPR-like_helical_dom_sf"/>
</dbReference>
<comment type="caution">
    <text evidence="10">The sequence shown here is derived from an EMBL/GenBank/DDBJ whole genome shotgun (WGS) entry which is preliminary data.</text>
</comment>
<organism evidence="10">
    <name type="scientific">Zea mays</name>
    <name type="common">Maize</name>
    <dbReference type="NCBI Taxonomy" id="4577"/>
    <lineage>
        <taxon>Eukaryota</taxon>
        <taxon>Viridiplantae</taxon>
        <taxon>Streptophyta</taxon>
        <taxon>Embryophyta</taxon>
        <taxon>Tracheophyta</taxon>
        <taxon>Spermatophyta</taxon>
        <taxon>Magnoliopsida</taxon>
        <taxon>Liliopsida</taxon>
        <taxon>Poales</taxon>
        <taxon>Poaceae</taxon>
        <taxon>PACMAD clade</taxon>
        <taxon>Panicoideae</taxon>
        <taxon>Andropogonodae</taxon>
        <taxon>Andropogoneae</taxon>
        <taxon>Tripsacinae</taxon>
        <taxon>Zea</taxon>
    </lineage>
</organism>
<comment type="subcellular location">
    <subcellularLocation>
        <location evidence="1">Membrane</location>
        <topology evidence="1">Multi-pass membrane protein</topology>
    </subcellularLocation>
</comment>